<dbReference type="SUPFAM" id="SSF49899">
    <property type="entry name" value="Concanavalin A-like lectins/glucanases"/>
    <property type="match status" value="1"/>
</dbReference>
<accession>A0A6J5ZBQ7</accession>
<dbReference type="EMBL" id="CAESAK010000076">
    <property type="protein sequence ID" value="CAB4337860.1"/>
    <property type="molecule type" value="Genomic_DNA"/>
</dbReference>
<protein>
    <submittedName>
        <fullName evidence="1">Unannotated protein</fullName>
    </submittedName>
</protein>
<dbReference type="AlphaFoldDB" id="A0A6J5ZBQ7"/>
<proteinExistence type="predicted"/>
<dbReference type="InterPro" id="IPR013320">
    <property type="entry name" value="ConA-like_dom_sf"/>
</dbReference>
<reference evidence="1" key="1">
    <citation type="submission" date="2020-05" db="EMBL/GenBank/DDBJ databases">
        <authorList>
            <person name="Chiriac C."/>
            <person name="Salcher M."/>
            <person name="Ghai R."/>
            <person name="Kavagutti S V."/>
        </authorList>
    </citation>
    <scope>NUCLEOTIDE SEQUENCE</scope>
</reference>
<dbReference type="Gene3D" id="2.60.120.200">
    <property type="match status" value="1"/>
</dbReference>
<gene>
    <name evidence="1" type="ORF">UFOPK3775_00680</name>
</gene>
<name>A0A6J5ZBQ7_9ZZZZ</name>
<organism evidence="1">
    <name type="scientific">freshwater metagenome</name>
    <dbReference type="NCBI Taxonomy" id="449393"/>
    <lineage>
        <taxon>unclassified sequences</taxon>
        <taxon>metagenomes</taxon>
        <taxon>ecological metagenomes</taxon>
    </lineage>
</organism>
<evidence type="ECO:0000313" key="1">
    <source>
        <dbReference type="EMBL" id="CAB4337860.1"/>
    </source>
</evidence>
<sequence length="361" mass="38323">MKTFVARLVLATFLLALGLFGSSFPVNAAISSSPTLELDASNPSSLATSGATSWRDLVSGGTVAATLTGNAAYSSAGGGSLEVSGVSSYGGASFPASAVGTVTNPSGDMSLMMWVRFSSWNAEWNLLASHWFTNAGGSEAQNWHFASRISGGNRYLNLYTTNKTNMFGSTALALNTWYQVGFTLTTAGSLQFYINGVADGAVITGATRTANTSSQLWISDARSNCVACSINGNISRFRMWNSKLDSATVLNDFNVERENFGYAPFVTSASFSLASNSPVYRVLNTITATVPLNSRVTFYENTKIIPGCKRVVPTSTTAICRWKPATHGAINIRVSYTTSGSATVNWAPSANFFGNKRTTTR</sequence>
<dbReference type="Pfam" id="PF13385">
    <property type="entry name" value="Laminin_G_3"/>
    <property type="match status" value="1"/>
</dbReference>